<dbReference type="Proteomes" id="UP000195331">
    <property type="component" value="Chromosome"/>
</dbReference>
<organism evidence="1 2">
    <name type="scientific">Mycobacterium dioxanotrophicus</name>
    <dbReference type="NCBI Taxonomy" id="482462"/>
    <lineage>
        <taxon>Bacteria</taxon>
        <taxon>Bacillati</taxon>
        <taxon>Actinomycetota</taxon>
        <taxon>Actinomycetes</taxon>
        <taxon>Mycobacteriales</taxon>
        <taxon>Mycobacteriaceae</taxon>
        <taxon>Mycobacterium</taxon>
    </lineage>
</organism>
<evidence type="ECO:0000313" key="1">
    <source>
        <dbReference type="EMBL" id="ART68339.1"/>
    </source>
</evidence>
<evidence type="ECO:0000313" key="2">
    <source>
        <dbReference type="Proteomes" id="UP000195331"/>
    </source>
</evidence>
<reference evidence="1 2" key="1">
    <citation type="submission" date="2017-04" db="EMBL/GenBank/DDBJ databases">
        <title>Whole Genome Sequence of 1,4-Dioxane Degrading Bacterium Mycobacterium dioxanotrophicus PH-06.</title>
        <authorList>
            <person name="He Y."/>
        </authorList>
    </citation>
    <scope>NUCLEOTIDE SEQUENCE [LARGE SCALE GENOMIC DNA]</scope>
    <source>
        <strain evidence="1 2">PH-06</strain>
    </source>
</reference>
<accession>A0A1Y0BZJ5</accession>
<sequence length="99" mass="11728">MASCRASDHARWAFPTLEAFLSQLRHGGWHLCRTQNQHADSYRPVAFRHCETPWKSRRLLTLETRMQVCRRNSRPGSRRHVDTVLKRRLMALKKTAQRC</sequence>
<protein>
    <submittedName>
        <fullName evidence="1">Uncharacterized protein</fullName>
    </submittedName>
</protein>
<dbReference type="KEGG" id="mdx:BTO20_06870"/>
<name>A0A1Y0BZJ5_9MYCO</name>
<keyword evidence="2" id="KW-1185">Reference proteome</keyword>
<dbReference type="EMBL" id="CP020809">
    <property type="protein sequence ID" value="ART68339.1"/>
    <property type="molecule type" value="Genomic_DNA"/>
</dbReference>
<gene>
    <name evidence="1" type="ORF">BTO20_06870</name>
</gene>
<proteinExistence type="predicted"/>
<dbReference type="AlphaFoldDB" id="A0A1Y0BZJ5"/>